<feature type="region of interest" description="Disordered" evidence="16">
    <location>
        <begin position="830"/>
        <end position="850"/>
    </location>
</feature>
<dbReference type="GO" id="GO:0070034">
    <property type="term" value="F:telomerase RNA binding"/>
    <property type="evidence" value="ECO:0007669"/>
    <property type="project" value="TreeGrafter"/>
</dbReference>
<keyword evidence="9 15" id="KW-0460">Magnesium</keyword>
<dbReference type="Pfam" id="PF00078">
    <property type="entry name" value="RVT_1"/>
    <property type="match status" value="1"/>
</dbReference>
<accession>A0A2C5WJ48</accession>
<keyword evidence="10 15" id="KW-0779">Telomere</keyword>
<keyword evidence="19" id="KW-1185">Reference proteome</keyword>
<dbReference type="SUPFAM" id="SSF56672">
    <property type="entry name" value="DNA/RNA polymerases"/>
    <property type="match status" value="1"/>
</dbReference>
<reference evidence="18 19" key="1">
    <citation type="journal article" date="2013" name="Fungal Biol.">
        <title>Analysis of microsatellite markers in the genome of the plant pathogen Ceratocystis fimbriata.</title>
        <authorList>
            <person name="Simpson M.C."/>
            <person name="Wilken P.M."/>
            <person name="Coetzee M.P."/>
            <person name="Wingfield M.J."/>
            <person name="Wingfield B.D."/>
        </authorList>
    </citation>
    <scope>NUCLEOTIDE SEQUENCE [LARGE SCALE GENOMIC DNA]</scope>
    <source>
        <strain evidence="18 19">CBS 114723</strain>
    </source>
</reference>
<evidence type="ECO:0000256" key="14">
    <source>
        <dbReference type="ARBA" id="ARBA00048173"/>
    </source>
</evidence>
<comment type="similarity">
    <text evidence="2 15">Belongs to the reverse transcriptase family. Telomerase subfamily.</text>
</comment>
<keyword evidence="12" id="KW-0496">Mitochondrion</keyword>
<evidence type="ECO:0000256" key="15">
    <source>
        <dbReference type="RuleBase" id="RU365061"/>
    </source>
</evidence>
<keyword evidence="8 15" id="KW-0479">Metal-binding</keyword>
<dbReference type="PANTHER" id="PTHR12066:SF0">
    <property type="entry name" value="TELOMERASE REVERSE TRANSCRIPTASE"/>
    <property type="match status" value="1"/>
</dbReference>
<evidence type="ECO:0000256" key="8">
    <source>
        <dbReference type="ARBA" id="ARBA00022723"/>
    </source>
</evidence>
<dbReference type="OrthoDB" id="289721at2759"/>
<dbReference type="GO" id="GO:0046872">
    <property type="term" value="F:metal ion binding"/>
    <property type="evidence" value="ECO:0007669"/>
    <property type="project" value="UniProtKB-KW"/>
</dbReference>
<keyword evidence="5 15" id="KW-0158">Chromosome</keyword>
<keyword evidence="6 15" id="KW-0808">Transferase</keyword>
<dbReference type="EC" id="2.7.7.49" evidence="3 15"/>
<evidence type="ECO:0000256" key="11">
    <source>
        <dbReference type="ARBA" id="ARBA00022918"/>
    </source>
</evidence>
<feature type="domain" description="Reverse transcriptase" evidence="17">
    <location>
        <begin position="692"/>
        <end position="1065"/>
    </location>
</feature>
<comment type="function">
    <text evidence="15">Telomerase is a ribonucleoprotein enzyme essential for the replication of chromosome termini in most eukaryotes. It elongates telomeres. It is a reverse transcriptase that adds simple sequence repeats to chromosome ends by copying a template sequence within the RNA component of the enzyme.</text>
</comment>
<evidence type="ECO:0000256" key="13">
    <source>
        <dbReference type="ARBA" id="ARBA00023242"/>
    </source>
</evidence>
<evidence type="ECO:0000256" key="2">
    <source>
        <dbReference type="ARBA" id="ARBA00008001"/>
    </source>
</evidence>
<feature type="compositionally biased region" description="Polar residues" evidence="16">
    <location>
        <begin position="12"/>
        <end position="26"/>
    </location>
</feature>
<dbReference type="Gene3D" id="3.30.70.2630">
    <property type="match status" value="1"/>
</dbReference>
<keyword evidence="7 15" id="KW-0548">Nucleotidyltransferase</keyword>
<proteinExistence type="inferred from homology"/>
<dbReference type="CDD" id="cd01648">
    <property type="entry name" value="TERT"/>
    <property type="match status" value="1"/>
</dbReference>
<evidence type="ECO:0000313" key="19">
    <source>
        <dbReference type="Proteomes" id="UP000222788"/>
    </source>
</evidence>
<evidence type="ECO:0000256" key="6">
    <source>
        <dbReference type="ARBA" id="ARBA00022679"/>
    </source>
</evidence>
<sequence>MQFPGRMRSNGVCDSSLKSENSNPKQTQTLEHAVLSHYFTRIQTLREYLLVQLPRSSRIRRKKIASLGRRPRANENEESLAIAAFLDSTLVGIPNTVDASLAITKNANRDCDGAADGGKNPNTSNKSAPTVIDSKLPKMRQQFAELSMMDESYVTISGSQRVDSFCQSEIVDFCVWFIFQRSAGVAFPKHVLCDGYERGSGSRFSNRDLLDRPIPGLFLKRRNEHVEMIKKDPWPQILALLGRAGEDIMIHMLLNCGVFIALKAGVGNVFQISGIPLTSMSMLPLDHKKIKKTAKVSTTSVDEHDHNDKTPLYTPLQIEFLRSRMLYGRAALTAKGNVKAGFRHIHVLNRYPLTNSANHAENDVRFAVGDLSTIKIMAYIFPRQFGLHNVFTSKVDYFKTSHKFQDYTMRDDELDLRFGRLIGGTRQLDIKIPKRLRGDTHRLVWRLQVLHNRCSYSELLKHYCPTQFDAPSRSLARHSVCQNNASTGLVPMSHTQCAKNVVSSLSLTATARRKMGKRLRRKARKAITLNNGQEITDFATPTYQVSAFCQAVISNIIPNEFWGTGEDQQHNKAKVLLMVARFVQLRRFEKMTLHDVVQDLKINKMDWLTPPNLRGKKMSQTDRNKRLEILNEFMYYVFDSMLIPLLRNSFYITESSNDRYQLSYFRHDIWRALSSPALADLKKRMFVEMSPPHVQALLSSRPIGFSSLRLLPKVMGMRPIMNLRRRQASKGLKQNLGPSINSLLAPLHEVLKMEKRRRPDLMGCSLAGMEDIFVRLRKFTLGLPTPLPRLYFVKVDVQSAFDTIPQSAVLALMNRIPQEPHYAISKHIEVKPGPKTTTGPSSVAESEKPTRRWVSTAISGKDRRLFIDRIEDAIAPTISHRGDDKQGSNGTAPEPAPAPGTKCNTAFYGSFASRVYTTHFLMNKLLAQHINTNIVKIGKKFYAQKQGIPQGSVLSSDLCNLFYADMEAHELGFLFEPSAQDMMNRKAEPGHAKDTLLMRLIDDSLLITTDKAKAQRFAEIMLRGLPKYGVTVNPQKSLVNFDCVVDGVRVPRGDEAAFPYCGTLINCRTLSVMRLRKKLSNKDLSQALIVEYSRNPGRAFQRRVLRLFRVQSQAMFYDCTHNSTRIAHANLQGAMADIARRTWAYIRSLPPSKKPRSQVMIQTVAKLAEIAHLLLNARSKASKFPGYKCDITRPQVHLAVFEAFDTVFAPKRAKYTDFIDWMHTEARATVALASGLAKE</sequence>
<dbReference type="InterPro" id="IPR003545">
    <property type="entry name" value="Telomerase_RT"/>
</dbReference>
<evidence type="ECO:0000256" key="5">
    <source>
        <dbReference type="ARBA" id="ARBA00022454"/>
    </source>
</evidence>
<protein>
    <recommendedName>
        <fullName evidence="4 15">Telomerase reverse transcriptase</fullName>
        <ecNumber evidence="3 15">2.7.7.49</ecNumber>
    </recommendedName>
    <alternativeName>
        <fullName evidence="15">Telomerase catalytic subunit</fullName>
    </alternativeName>
</protein>
<dbReference type="AlphaFoldDB" id="A0A2C5WJ48"/>
<keyword evidence="13 15" id="KW-0539">Nucleus</keyword>
<dbReference type="GO" id="GO:0007004">
    <property type="term" value="P:telomere maintenance via telomerase"/>
    <property type="evidence" value="ECO:0007669"/>
    <property type="project" value="TreeGrafter"/>
</dbReference>
<dbReference type="InterPro" id="IPR021891">
    <property type="entry name" value="Telomerase_RBD"/>
</dbReference>
<dbReference type="Pfam" id="PF12009">
    <property type="entry name" value="Telomerase_RBD"/>
    <property type="match status" value="1"/>
</dbReference>
<dbReference type="GO" id="GO:0003720">
    <property type="term" value="F:telomerase activity"/>
    <property type="evidence" value="ECO:0007669"/>
    <property type="project" value="InterPro"/>
</dbReference>
<comment type="caution">
    <text evidence="18">The sequence shown here is derived from an EMBL/GenBank/DDBJ whole genome shotgun (WGS) entry which is preliminary data.</text>
</comment>
<dbReference type="GO" id="GO:0000333">
    <property type="term" value="C:telomerase catalytic core complex"/>
    <property type="evidence" value="ECO:0007669"/>
    <property type="project" value="TreeGrafter"/>
</dbReference>
<dbReference type="STRING" id="1035309.A0A2C5WJ48"/>
<dbReference type="Proteomes" id="UP000222788">
    <property type="component" value="Unassembled WGS sequence"/>
</dbReference>
<name>A0A2C5WJ48_9PEZI</name>
<evidence type="ECO:0000256" key="7">
    <source>
        <dbReference type="ARBA" id="ARBA00022695"/>
    </source>
</evidence>
<reference evidence="18 19" key="2">
    <citation type="journal article" date="2013" name="IMA Fungus">
        <title>IMA Genome-F 1: Ceratocystis fimbriata: Draft nuclear genome sequence for the plant pathogen, Ceratocystis fimbriata.</title>
        <authorList>
            <person name="Wilken P.M."/>
            <person name="Steenkamp E.T."/>
            <person name="Wingfield M.J."/>
            <person name="de Beer Z.W."/>
            <person name="Wingfield B.D."/>
        </authorList>
    </citation>
    <scope>NUCLEOTIDE SEQUENCE [LARGE SCALE GENOMIC DNA]</scope>
    <source>
        <strain evidence="18 19">CBS 114723</strain>
    </source>
</reference>
<dbReference type="Gene3D" id="1.10.132.70">
    <property type="match status" value="1"/>
</dbReference>
<organism evidence="18 19">
    <name type="scientific">Ceratocystis fimbriata CBS 114723</name>
    <dbReference type="NCBI Taxonomy" id="1035309"/>
    <lineage>
        <taxon>Eukaryota</taxon>
        <taxon>Fungi</taxon>
        <taxon>Dikarya</taxon>
        <taxon>Ascomycota</taxon>
        <taxon>Pezizomycotina</taxon>
        <taxon>Sordariomycetes</taxon>
        <taxon>Hypocreomycetidae</taxon>
        <taxon>Microascales</taxon>
        <taxon>Ceratocystidaceae</taxon>
        <taxon>Ceratocystis</taxon>
    </lineage>
</organism>
<dbReference type="InterPro" id="IPR000477">
    <property type="entry name" value="RT_dom"/>
</dbReference>
<feature type="compositionally biased region" description="Polar residues" evidence="16">
    <location>
        <begin position="835"/>
        <end position="844"/>
    </location>
</feature>
<dbReference type="PRINTS" id="PR01365">
    <property type="entry name" value="TELOMERASERT"/>
</dbReference>
<comment type="catalytic activity">
    <reaction evidence="14 15">
        <text>DNA(n) + a 2'-deoxyribonucleoside 5'-triphosphate = DNA(n+1) + diphosphate</text>
        <dbReference type="Rhea" id="RHEA:22508"/>
        <dbReference type="Rhea" id="RHEA-COMP:17339"/>
        <dbReference type="Rhea" id="RHEA-COMP:17340"/>
        <dbReference type="ChEBI" id="CHEBI:33019"/>
        <dbReference type="ChEBI" id="CHEBI:61560"/>
        <dbReference type="ChEBI" id="CHEBI:173112"/>
        <dbReference type="EC" id="2.7.7.49"/>
    </reaction>
</comment>
<evidence type="ECO:0000256" key="1">
    <source>
        <dbReference type="ARBA" id="ARBA00004173"/>
    </source>
</evidence>
<evidence type="ECO:0000256" key="3">
    <source>
        <dbReference type="ARBA" id="ARBA00012493"/>
    </source>
</evidence>
<dbReference type="SMART" id="SM00975">
    <property type="entry name" value="Telomerase_RBD"/>
    <property type="match status" value="1"/>
</dbReference>
<dbReference type="PANTHER" id="PTHR12066">
    <property type="entry name" value="TELOMERASE REVERSE TRANSCRIPTASE"/>
    <property type="match status" value="1"/>
</dbReference>
<dbReference type="InterPro" id="IPR043502">
    <property type="entry name" value="DNA/RNA_pol_sf"/>
</dbReference>
<evidence type="ECO:0000256" key="12">
    <source>
        <dbReference type="ARBA" id="ARBA00023128"/>
    </source>
</evidence>
<feature type="region of interest" description="Disordered" evidence="16">
    <location>
        <begin position="1"/>
        <end position="26"/>
    </location>
</feature>
<feature type="region of interest" description="Disordered" evidence="16">
    <location>
        <begin position="877"/>
        <end position="899"/>
    </location>
</feature>
<evidence type="ECO:0000256" key="16">
    <source>
        <dbReference type="SAM" id="MobiDB-lite"/>
    </source>
</evidence>
<dbReference type="GO" id="GO:0005739">
    <property type="term" value="C:mitochondrion"/>
    <property type="evidence" value="ECO:0007669"/>
    <property type="project" value="UniProtKB-SubCell"/>
</dbReference>
<evidence type="ECO:0000256" key="10">
    <source>
        <dbReference type="ARBA" id="ARBA00022895"/>
    </source>
</evidence>
<evidence type="ECO:0000256" key="4">
    <source>
        <dbReference type="ARBA" id="ARBA00016182"/>
    </source>
</evidence>
<dbReference type="GO" id="GO:0042162">
    <property type="term" value="F:telomeric DNA binding"/>
    <property type="evidence" value="ECO:0007669"/>
    <property type="project" value="TreeGrafter"/>
</dbReference>
<evidence type="ECO:0000259" key="17">
    <source>
        <dbReference type="PROSITE" id="PS50878"/>
    </source>
</evidence>
<keyword evidence="11 15" id="KW-0695">RNA-directed DNA polymerase</keyword>
<comment type="subcellular location">
    <subcellularLocation>
        <location evidence="1">Mitochondrion</location>
    </subcellularLocation>
    <subcellularLocation>
        <location evidence="15">Nucleus</location>
    </subcellularLocation>
    <subcellularLocation>
        <location evidence="15">Chromosome</location>
        <location evidence="15">Telomere</location>
    </subcellularLocation>
</comment>
<evidence type="ECO:0000256" key="9">
    <source>
        <dbReference type="ARBA" id="ARBA00022842"/>
    </source>
</evidence>
<evidence type="ECO:0000313" key="18">
    <source>
        <dbReference type="EMBL" id="PHH49758.1"/>
    </source>
</evidence>
<dbReference type="PROSITE" id="PS50878">
    <property type="entry name" value="RT_POL"/>
    <property type="match status" value="1"/>
</dbReference>
<dbReference type="GO" id="GO:0000781">
    <property type="term" value="C:chromosome, telomeric region"/>
    <property type="evidence" value="ECO:0007669"/>
    <property type="project" value="UniProtKB-SubCell"/>
</dbReference>
<dbReference type="Gene3D" id="1.10.357.90">
    <property type="match status" value="1"/>
</dbReference>
<gene>
    <name evidence="18" type="primary">trt1</name>
    <name evidence="18" type="ORF">CFIMG_004115RA</name>
</gene>
<dbReference type="EMBL" id="APWK03000170">
    <property type="protein sequence ID" value="PHH49758.1"/>
    <property type="molecule type" value="Genomic_DNA"/>
</dbReference>